<accession>A0A3P8A5W8</accession>
<proteinExistence type="predicted"/>
<reference evidence="1 2" key="1">
    <citation type="submission" date="2018-11" db="EMBL/GenBank/DDBJ databases">
        <authorList>
            <consortium name="Pathogen Informatics"/>
        </authorList>
    </citation>
    <scope>NUCLEOTIDE SEQUENCE [LARGE SCALE GENOMIC DNA]</scope>
</reference>
<sequence length="278" mass="31395">MWFRCTTSGQDSFHEAFGSKMRVESFIKQLFVKVLSHVPYSLTAAKSARIAAANVGAVGSAGSYVKHIERRPQRSGTDSRVPVRIGRRGFSLAVVTIERLAMMDRKRDEHGNGRERSDRDLVRTGGGMVTMSKRHVLVRETFIGRNTAVAKDPAIKEVITDFFLSSMDDSTDSRPLSSMYTGLHALCARSRRMLRHACGIDYCSWRTPSNRRAATSDEITEWRLKSRARMLMSTDGRFSRSVVQVRFCRARVRFFTGEMAYRISAKNAEIASIGMDEY</sequence>
<keyword evidence="2" id="KW-1185">Reference proteome</keyword>
<dbReference type="AlphaFoldDB" id="A0A3P8A5W8"/>
<evidence type="ECO:0000313" key="1">
    <source>
        <dbReference type="EMBL" id="VDO86263.1"/>
    </source>
</evidence>
<evidence type="ECO:0000313" key="3">
    <source>
        <dbReference type="WBParaSite" id="HPBE_0001076201-mRNA-1"/>
    </source>
</evidence>
<protein>
    <submittedName>
        <fullName evidence="3">Transposase</fullName>
    </submittedName>
</protein>
<organism evidence="1">
    <name type="scientific">Heligmosomoides polygyrus</name>
    <name type="common">Parasitic roundworm</name>
    <dbReference type="NCBI Taxonomy" id="6339"/>
    <lineage>
        <taxon>Eukaryota</taxon>
        <taxon>Metazoa</taxon>
        <taxon>Ecdysozoa</taxon>
        <taxon>Nematoda</taxon>
        <taxon>Chromadorea</taxon>
        <taxon>Rhabditida</taxon>
        <taxon>Rhabditina</taxon>
        <taxon>Rhabditomorpha</taxon>
        <taxon>Strongyloidea</taxon>
        <taxon>Heligmosomidae</taxon>
        <taxon>Heligmosomoides</taxon>
    </lineage>
</organism>
<gene>
    <name evidence="1" type="ORF">HPBE_LOCUS10763</name>
</gene>
<evidence type="ECO:0000313" key="2">
    <source>
        <dbReference type="Proteomes" id="UP000050761"/>
    </source>
</evidence>
<dbReference type="EMBL" id="UZAH01026873">
    <property type="protein sequence ID" value="VDO86263.1"/>
    <property type="molecule type" value="Genomic_DNA"/>
</dbReference>
<dbReference type="Proteomes" id="UP000050761">
    <property type="component" value="Unassembled WGS sequence"/>
</dbReference>
<name>A0A3P8A5W8_HELPZ</name>
<dbReference type="WBParaSite" id="HPBE_0001076201-mRNA-1">
    <property type="protein sequence ID" value="HPBE_0001076201-mRNA-1"/>
    <property type="gene ID" value="HPBE_0001076201"/>
</dbReference>
<reference evidence="3" key="2">
    <citation type="submission" date="2019-09" db="UniProtKB">
        <authorList>
            <consortium name="WormBaseParasite"/>
        </authorList>
    </citation>
    <scope>IDENTIFICATION</scope>
</reference>